<dbReference type="STRING" id="204669.Acid345_3501"/>
<protein>
    <recommendedName>
        <fullName evidence="11">Nitronate monooxygenase</fullName>
    </recommendedName>
    <alternativeName>
        <fullName evidence="9">Propionate 3-nitronate monooxygenase</fullName>
    </alternativeName>
</protein>
<dbReference type="CDD" id="cd04730">
    <property type="entry name" value="NPD_like"/>
    <property type="match status" value="1"/>
</dbReference>
<comment type="catalytic activity">
    <reaction evidence="10">
        <text>3 propionate 3-nitronate + 3 O2 + H2O = 3 3-oxopropanoate + 2 nitrate + nitrite + H2O2 + 3 H(+)</text>
        <dbReference type="Rhea" id="RHEA:57332"/>
        <dbReference type="ChEBI" id="CHEBI:15377"/>
        <dbReference type="ChEBI" id="CHEBI:15378"/>
        <dbReference type="ChEBI" id="CHEBI:15379"/>
        <dbReference type="ChEBI" id="CHEBI:16240"/>
        <dbReference type="ChEBI" id="CHEBI:16301"/>
        <dbReference type="ChEBI" id="CHEBI:17632"/>
        <dbReference type="ChEBI" id="CHEBI:33190"/>
        <dbReference type="ChEBI" id="CHEBI:136067"/>
    </reaction>
</comment>
<dbReference type="eggNOG" id="COG2070">
    <property type="taxonomic scope" value="Bacteria"/>
</dbReference>
<dbReference type="EnsemblBacteria" id="ABF42502">
    <property type="protein sequence ID" value="ABF42502"/>
    <property type="gene ID" value="Acid345_3501"/>
</dbReference>
<dbReference type="InterPro" id="IPR004136">
    <property type="entry name" value="NMO"/>
</dbReference>
<comment type="similarity">
    <text evidence="2">Belongs to the nitronate monooxygenase family. NMO class I subfamily.</text>
</comment>
<evidence type="ECO:0000256" key="11">
    <source>
        <dbReference type="ARBA" id="ARBA00067136"/>
    </source>
</evidence>
<evidence type="ECO:0000256" key="4">
    <source>
        <dbReference type="ARBA" id="ARBA00022630"/>
    </source>
</evidence>
<keyword evidence="13" id="KW-1185">Reference proteome</keyword>
<dbReference type="GO" id="GO:0051213">
    <property type="term" value="F:dioxygenase activity"/>
    <property type="evidence" value="ECO:0007669"/>
    <property type="project" value="UniProtKB-KW"/>
</dbReference>
<evidence type="ECO:0000313" key="13">
    <source>
        <dbReference type="Proteomes" id="UP000002432"/>
    </source>
</evidence>
<gene>
    <name evidence="12" type="ordered locus">Acid345_3501</name>
</gene>
<dbReference type="GO" id="GO:0009636">
    <property type="term" value="P:response to toxic substance"/>
    <property type="evidence" value="ECO:0007669"/>
    <property type="project" value="UniProtKB-KW"/>
</dbReference>
<keyword evidence="3" id="KW-0216">Detoxification</keyword>
<evidence type="ECO:0000256" key="9">
    <source>
        <dbReference type="ARBA" id="ARBA00031155"/>
    </source>
</evidence>
<dbReference type="GO" id="GO:0000166">
    <property type="term" value="F:nucleotide binding"/>
    <property type="evidence" value="ECO:0007669"/>
    <property type="project" value="UniProtKB-KW"/>
</dbReference>
<keyword evidence="8" id="KW-0503">Monooxygenase</keyword>
<dbReference type="OrthoDB" id="9778912at2"/>
<dbReference type="PANTHER" id="PTHR42747">
    <property type="entry name" value="NITRONATE MONOOXYGENASE-RELATED"/>
    <property type="match status" value="1"/>
</dbReference>
<dbReference type="RefSeq" id="WP_011524301.1">
    <property type="nucleotide sequence ID" value="NC_008009.1"/>
</dbReference>
<organism evidence="12 13">
    <name type="scientific">Koribacter versatilis (strain Ellin345)</name>
    <dbReference type="NCBI Taxonomy" id="204669"/>
    <lineage>
        <taxon>Bacteria</taxon>
        <taxon>Pseudomonadati</taxon>
        <taxon>Acidobacteriota</taxon>
        <taxon>Terriglobia</taxon>
        <taxon>Terriglobales</taxon>
        <taxon>Candidatus Korobacteraceae</taxon>
        <taxon>Candidatus Korobacter</taxon>
    </lineage>
</organism>
<evidence type="ECO:0000313" key="12">
    <source>
        <dbReference type="EMBL" id="ABF42502.1"/>
    </source>
</evidence>
<accession>Q1IKU8</accession>
<reference evidence="12 13" key="1">
    <citation type="journal article" date="2009" name="Appl. Environ. Microbiol.">
        <title>Three genomes from the phylum Acidobacteria provide insight into the lifestyles of these microorganisms in soils.</title>
        <authorList>
            <person name="Ward N.L."/>
            <person name="Challacombe J.F."/>
            <person name="Janssen P.H."/>
            <person name="Henrissat B."/>
            <person name="Coutinho P.M."/>
            <person name="Wu M."/>
            <person name="Xie G."/>
            <person name="Haft D.H."/>
            <person name="Sait M."/>
            <person name="Badger J."/>
            <person name="Barabote R.D."/>
            <person name="Bradley B."/>
            <person name="Brettin T.S."/>
            <person name="Brinkac L.M."/>
            <person name="Bruce D."/>
            <person name="Creasy T."/>
            <person name="Daugherty S.C."/>
            <person name="Davidsen T.M."/>
            <person name="DeBoy R.T."/>
            <person name="Detter J.C."/>
            <person name="Dodson R.J."/>
            <person name="Durkin A.S."/>
            <person name="Ganapathy A."/>
            <person name="Gwinn-Giglio M."/>
            <person name="Han C.S."/>
            <person name="Khouri H."/>
            <person name="Kiss H."/>
            <person name="Kothari S.P."/>
            <person name="Madupu R."/>
            <person name="Nelson K.E."/>
            <person name="Nelson W.C."/>
            <person name="Paulsen I."/>
            <person name="Penn K."/>
            <person name="Ren Q."/>
            <person name="Rosovitz M.J."/>
            <person name="Selengut J.D."/>
            <person name="Shrivastava S."/>
            <person name="Sullivan S.A."/>
            <person name="Tapia R."/>
            <person name="Thompson L.S."/>
            <person name="Watkins K.L."/>
            <person name="Yang Q."/>
            <person name="Yu C."/>
            <person name="Zafar N."/>
            <person name="Zhou L."/>
            <person name="Kuske C.R."/>
        </authorList>
    </citation>
    <scope>NUCLEOTIDE SEQUENCE [LARGE SCALE GENOMIC DNA]</scope>
    <source>
        <strain evidence="12 13">Ellin345</strain>
    </source>
</reference>
<dbReference type="PANTHER" id="PTHR42747:SF3">
    <property type="entry name" value="NITRONATE MONOOXYGENASE-RELATED"/>
    <property type="match status" value="1"/>
</dbReference>
<dbReference type="KEGG" id="aba:Acid345_3501"/>
<dbReference type="Proteomes" id="UP000002432">
    <property type="component" value="Chromosome"/>
</dbReference>
<evidence type="ECO:0000256" key="3">
    <source>
        <dbReference type="ARBA" id="ARBA00022575"/>
    </source>
</evidence>
<dbReference type="HOGENOM" id="CLU_038732_5_1_0"/>
<keyword evidence="12" id="KW-0223">Dioxygenase</keyword>
<dbReference type="AlphaFoldDB" id="Q1IKU8"/>
<name>Q1IKU8_KORVE</name>
<keyword evidence="5" id="KW-0288">FMN</keyword>
<evidence type="ECO:0000256" key="8">
    <source>
        <dbReference type="ARBA" id="ARBA00023033"/>
    </source>
</evidence>
<evidence type="ECO:0000256" key="2">
    <source>
        <dbReference type="ARBA" id="ARBA00009881"/>
    </source>
</evidence>
<dbReference type="SUPFAM" id="SSF51412">
    <property type="entry name" value="Inosine monophosphate dehydrogenase (IMPDH)"/>
    <property type="match status" value="1"/>
</dbReference>
<keyword evidence="6" id="KW-0547">Nucleotide-binding</keyword>
<proteinExistence type="inferred from homology"/>
<evidence type="ECO:0000256" key="6">
    <source>
        <dbReference type="ARBA" id="ARBA00022741"/>
    </source>
</evidence>
<keyword evidence="4" id="KW-0285">Flavoprotein</keyword>
<comment type="cofactor">
    <cofactor evidence="1">
        <name>FMN</name>
        <dbReference type="ChEBI" id="CHEBI:58210"/>
    </cofactor>
</comment>
<dbReference type="GO" id="GO:0018580">
    <property type="term" value="F:nitronate monooxygenase activity"/>
    <property type="evidence" value="ECO:0007669"/>
    <property type="project" value="InterPro"/>
</dbReference>
<dbReference type="InterPro" id="IPR013785">
    <property type="entry name" value="Aldolase_TIM"/>
</dbReference>
<dbReference type="Pfam" id="PF03060">
    <property type="entry name" value="NMO"/>
    <property type="match status" value="1"/>
</dbReference>
<sequence>MRSRLLDLLDVQHPIFLAPLGGGPSTPELASTIGNSGGLGALAAAYLTPDQLIYDVQSARKRTDAPLNVNLFAGGYHASTQDDPRPMLGLLEASHREVGLPEPNLPVVPPDPFDQQFEALLSAKPRVFSFTFGIPLASAIQRAQKRGILVFGTATTVREGQLLASAGVDAIVAQGAEAGGQRGTFDVSFEEGLVPLRALVAGLANAVALPVIASGGIMNGREIAEMLRLGASAVQLGTVFLCTPEAGTSAPYRKALLDAEEDRTRITYAFTGRGARGIENAFMRQMAAHRDAILPFPMQNLLTRDLRKAATQQGKPEYLSLWAGTGVAQIRAEPAAQIMRRLVDEMQEALGGPGRI</sequence>
<evidence type="ECO:0000256" key="10">
    <source>
        <dbReference type="ARBA" id="ARBA00049401"/>
    </source>
</evidence>
<dbReference type="FunFam" id="3.20.20.70:FF:000154">
    <property type="entry name" value="Probable nitronate monooxygenase"/>
    <property type="match status" value="1"/>
</dbReference>
<evidence type="ECO:0000256" key="1">
    <source>
        <dbReference type="ARBA" id="ARBA00001917"/>
    </source>
</evidence>
<keyword evidence="7" id="KW-0560">Oxidoreductase</keyword>
<dbReference type="EMBL" id="CP000360">
    <property type="protein sequence ID" value="ABF42502.1"/>
    <property type="molecule type" value="Genomic_DNA"/>
</dbReference>
<dbReference type="Gene3D" id="3.20.20.70">
    <property type="entry name" value="Aldolase class I"/>
    <property type="match status" value="1"/>
</dbReference>
<evidence type="ECO:0000256" key="5">
    <source>
        <dbReference type="ARBA" id="ARBA00022643"/>
    </source>
</evidence>
<evidence type="ECO:0000256" key="7">
    <source>
        <dbReference type="ARBA" id="ARBA00023002"/>
    </source>
</evidence>